<reference evidence="1 2" key="1">
    <citation type="journal article" date="2021" name="Int. J. Syst. Evol. Microbiol.">
        <title>Reticulibacter mediterranei gen. nov., sp. nov., within the new family Reticulibacteraceae fam. nov., and Ktedonospora formicarum gen. nov., sp. nov., Ktedonobacter robiniae sp. nov., Dictyobacter formicarum sp. nov. and Dictyobacter arantiisoli sp. nov., belonging to the class Ktedonobacteria.</title>
        <authorList>
            <person name="Yabe S."/>
            <person name="Zheng Y."/>
            <person name="Wang C.M."/>
            <person name="Sakai Y."/>
            <person name="Abe K."/>
            <person name="Yokota A."/>
            <person name="Donadio S."/>
            <person name="Cavaletti L."/>
            <person name="Monciardini P."/>
        </authorList>
    </citation>
    <scope>NUCLEOTIDE SEQUENCE [LARGE SCALE GENOMIC DNA]</scope>
    <source>
        <strain evidence="1 2">SOSP1-30</strain>
    </source>
</reference>
<evidence type="ECO:0000313" key="2">
    <source>
        <dbReference type="Proteomes" id="UP000654345"/>
    </source>
</evidence>
<protein>
    <recommendedName>
        <fullName evidence="3">Photosynthesis system II assembly factor Ycf48/Hcf136-like domain-containing protein</fullName>
    </recommendedName>
</protein>
<dbReference type="SUPFAM" id="SSF110296">
    <property type="entry name" value="Oligoxyloglucan reducing end-specific cellobiohydrolase"/>
    <property type="match status" value="1"/>
</dbReference>
<dbReference type="EMBL" id="BNJG01000001">
    <property type="protein sequence ID" value="GHO53449.1"/>
    <property type="molecule type" value="Genomic_DNA"/>
</dbReference>
<keyword evidence="2" id="KW-1185">Reference proteome</keyword>
<organism evidence="1 2">
    <name type="scientific">Ktedonobacter robiniae</name>
    <dbReference type="NCBI Taxonomy" id="2778365"/>
    <lineage>
        <taxon>Bacteria</taxon>
        <taxon>Bacillati</taxon>
        <taxon>Chloroflexota</taxon>
        <taxon>Ktedonobacteria</taxon>
        <taxon>Ktedonobacterales</taxon>
        <taxon>Ktedonobacteraceae</taxon>
        <taxon>Ktedonobacter</taxon>
    </lineage>
</organism>
<name>A0ABQ3UL31_9CHLR</name>
<dbReference type="RefSeq" id="WP_201370277.1">
    <property type="nucleotide sequence ID" value="NZ_BNJG01000001.1"/>
</dbReference>
<dbReference type="InterPro" id="IPR015943">
    <property type="entry name" value="WD40/YVTN_repeat-like_dom_sf"/>
</dbReference>
<dbReference type="Proteomes" id="UP000654345">
    <property type="component" value="Unassembled WGS sequence"/>
</dbReference>
<proteinExistence type="predicted"/>
<gene>
    <name evidence="1" type="ORF">KSB_19240</name>
</gene>
<dbReference type="Gene3D" id="2.130.10.10">
    <property type="entry name" value="YVTN repeat-like/Quinoprotein amine dehydrogenase"/>
    <property type="match status" value="2"/>
</dbReference>
<accession>A0ABQ3UL31</accession>
<comment type="caution">
    <text evidence="1">The sequence shown here is derived from an EMBL/GenBank/DDBJ whole genome shotgun (WGS) entry which is preliminary data.</text>
</comment>
<evidence type="ECO:0008006" key="3">
    <source>
        <dbReference type="Google" id="ProtNLM"/>
    </source>
</evidence>
<dbReference type="PANTHER" id="PTHR47199:SF2">
    <property type="entry name" value="PHOTOSYSTEM II STABILITY_ASSEMBLY FACTOR HCF136, CHLOROPLASTIC"/>
    <property type="match status" value="1"/>
</dbReference>
<evidence type="ECO:0000313" key="1">
    <source>
        <dbReference type="EMBL" id="GHO53449.1"/>
    </source>
</evidence>
<sequence length="403" mass="43645">MSTVMSPHRHKSWSLYLRKGALVLCFSLLLIGITVSSAFANTHAQSAAAATSTTSQDTLQNVIQLGGAGPGGVAMIDKKVGWTLTSALRRTSDGGKTWQTVAQPADQEMLGQAYVLNGQVAWYLTYDSQTYAITALYRTNDGGQTWKRFAWIDANQYLQTLSVADNQSAWISTSDSNSVSHLFLVGGTSQDWQEATLPAQNGSYYNYFTSQTTGYTTFVNSNDNGNNSYTLYRTSDSGQNWAQLNLPLPANVPATAAPTNIRFLGFGNQQEGYLIAAFGDTNSYTIYNSYIYRTQDGGQTWQIDGGAVPANTRVIQIDNWHVVNAAFAFVAIGGKVGFASLQAGSWDVENVTLPSNLAAAPFLSVLSSNHLFVSAGTSDYTAQNLYDSQNDGQNWHQIASIPN</sequence>
<dbReference type="PANTHER" id="PTHR47199">
    <property type="entry name" value="PHOTOSYSTEM II STABILITY/ASSEMBLY FACTOR HCF136, CHLOROPLASTIC"/>
    <property type="match status" value="1"/>
</dbReference>